<dbReference type="Proteomes" id="UP000807342">
    <property type="component" value="Unassembled WGS sequence"/>
</dbReference>
<dbReference type="AlphaFoldDB" id="A0A9P5X3Y3"/>
<keyword evidence="1" id="KW-1133">Transmembrane helix</keyword>
<keyword evidence="1" id="KW-0812">Transmembrane</keyword>
<accession>A0A9P5X3Y3</accession>
<keyword evidence="1" id="KW-0472">Membrane</keyword>
<organism evidence="2 3">
    <name type="scientific">Macrolepiota fuliginosa MF-IS2</name>
    <dbReference type="NCBI Taxonomy" id="1400762"/>
    <lineage>
        <taxon>Eukaryota</taxon>
        <taxon>Fungi</taxon>
        <taxon>Dikarya</taxon>
        <taxon>Basidiomycota</taxon>
        <taxon>Agaricomycotina</taxon>
        <taxon>Agaricomycetes</taxon>
        <taxon>Agaricomycetidae</taxon>
        <taxon>Agaricales</taxon>
        <taxon>Agaricineae</taxon>
        <taxon>Agaricaceae</taxon>
        <taxon>Macrolepiota</taxon>
    </lineage>
</organism>
<evidence type="ECO:0000256" key="1">
    <source>
        <dbReference type="SAM" id="Phobius"/>
    </source>
</evidence>
<evidence type="ECO:0000313" key="2">
    <source>
        <dbReference type="EMBL" id="KAF9444028.1"/>
    </source>
</evidence>
<comment type="caution">
    <text evidence="2">The sequence shown here is derived from an EMBL/GenBank/DDBJ whole genome shotgun (WGS) entry which is preliminary data.</text>
</comment>
<proteinExistence type="predicted"/>
<keyword evidence="3" id="KW-1185">Reference proteome</keyword>
<reference evidence="2" key="1">
    <citation type="submission" date="2020-11" db="EMBL/GenBank/DDBJ databases">
        <authorList>
            <consortium name="DOE Joint Genome Institute"/>
            <person name="Ahrendt S."/>
            <person name="Riley R."/>
            <person name="Andreopoulos W."/>
            <person name="Labutti K."/>
            <person name="Pangilinan J."/>
            <person name="Ruiz-Duenas F.J."/>
            <person name="Barrasa J.M."/>
            <person name="Sanchez-Garcia M."/>
            <person name="Camarero S."/>
            <person name="Miyauchi S."/>
            <person name="Serrano A."/>
            <person name="Linde D."/>
            <person name="Babiker R."/>
            <person name="Drula E."/>
            <person name="Ayuso-Fernandez I."/>
            <person name="Pacheco R."/>
            <person name="Padilla G."/>
            <person name="Ferreira P."/>
            <person name="Barriuso J."/>
            <person name="Kellner H."/>
            <person name="Castanera R."/>
            <person name="Alfaro M."/>
            <person name="Ramirez L."/>
            <person name="Pisabarro A.G."/>
            <person name="Kuo A."/>
            <person name="Tritt A."/>
            <person name="Lipzen A."/>
            <person name="He G."/>
            <person name="Yan M."/>
            <person name="Ng V."/>
            <person name="Cullen D."/>
            <person name="Martin F."/>
            <person name="Rosso M.-N."/>
            <person name="Henrissat B."/>
            <person name="Hibbett D."/>
            <person name="Martinez A.T."/>
            <person name="Grigoriev I.V."/>
        </authorList>
    </citation>
    <scope>NUCLEOTIDE SEQUENCE</scope>
    <source>
        <strain evidence="2">MF-IS2</strain>
    </source>
</reference>
<sequence>MLKFNLSCLIKCPRPVKTSGLEESNTPRSPDETSLNVTLAWHDRPITIATVITLRSPSVRSQVRTWNPVQVVNREHESTILQQTNPLHPPILFTPLLSPNHLAPPLTFLPLSCPSTHLLIVSGLRTLKAKNRKRLSASRLPRSRWMIMMLPAVMMMATKTTMTMRKKRMQRRGNNSLATRMMRKRKKRPVRKVNRYAACDL</sequence>
<evidence type="ECO:0000313" key="3">
    <source>
        <dbReference type="Proteomes" id="UP000807342"/>
    </source>
</evidence>
<dbReference type="EMBL" id="MU151412">
    <property type="protein sequence ID" value="KAF9444028.1"/>
    <property type="molecule type" value="Genomic_DNA"/>
</dbReference>
<gene>
    <name evidence="2" type="ORF">P691DRAFT_368710</name>
</gene>
<protein>
    <submittedName>
        <fullName evidence="2">Uncharacterized protein</fullName>
    </submittedName>
</protein>
<name>A0A9P5X3Y3_9AGAR</name>
<feature type="transmembrane region" description="Helical" evidence="1">
    <location>
        <begin position="145"/>
        <end position="162"/>
    </location>
</feature>